<dbReference type="EMBL" id="JAQQLF010000001">
    <property type="protein sequence ID" value="MDC7715872.1"/>
    <property type="molecule type" value="Genomic_DNA"/>
</dbReference>
<keyword evidence="2" id="KW-1185">Reference proteome</keyword>
<reference evidence="1 2" key="1">
    <citation type="submission" date="2023-01" db="EMBL/GenBank/DDBJ databases">
        <title>Novel species of the genus Vogesella isolated from rivers.</title>
        <authorList>
            <person name="Lu H."/>
        </authorList>
    </citation>
    <scope>NUCLEOTIDE SEQUENCE [LARGE SCALE GENOMIC DNA]</scope>
    <source>
        <strain evidence="1 2">DC21W</strain>
    </source>
</reference>
<evidence type="ECO:0000313" key="2">
    <source>
        <dbReference type="Proteomes" id="UP001219956"/>
    </source>
</evidence>
<evidence type="ECO:0000313" key="1">
    <source>
        <dbReference type="EMBL" id="MDC7715872.1"/>
    </source>
</evidence>
<protein>
    <recommendedName>
        <fullName evidence="3">DUF1508 domain-containing protein</fullName>
    </recommendedName>
</protein>
<evidence type="ECO:0008006" key="3">
    <source>
        <dbReference type="Google" id="ProtNLM"/>
    </source>
</evidence>
<name>A0ABT5ITH6_9NEIS</name>
<accession>A0ABT5ITH6</accession>
<comment type="caution">
    <text evidence="1">The sequence shown here is derived from an EMBL/GenBank/DDBJ whole genome shotgun (WGS) entry which is preliminary data.</text>
</comment>
<dbReference type="Proteomes" id="UP001219956">
    <property type="component" value="Unassembled WGS sequence"/>
</dbReference>
<sequence>MRSLFTKPPAPVTSDAVIFNYQQPARARLVALGTGKKLWLVETFDPLHKVWIWQQETSDMEQAVDDARRLSLFPGVRLA</sequence>
<gene>
    <name evidence="1" type="ORF">PQU95_01370</name>
</gene>
<proteinExistence type="predicted"/>
<dbReference type="RefSeq" id="WP_272750351.1">
    <property type="nucleotide sequence ID" value="NZ_JAQQLF010000001.1"/>
</dbReference>
<organism evidence="1 2">
    <name type="scientific">Vogesella aquatica</name>
    <dbReference type="NCBI Taxonomy" id="2984206"/>
    <lineage>
        <taxon>Bacteria</taxon>
        <taxon>Pseudomonadati</taxon>
        <taxon>Pseudomonadota</taxon>
        <taxon>Betaproteobacteria</taxon>
        <taxon>Neisseriales</taxon>
        <taxon>Chromobacteriaceae</taxon>
        <taxon>Vogesella</taxon>
    </lineage>
</organism>